<evidence type="ECO:0000259" key="2">
    <source>
        <dbReference type="Pfam" id="PF07331"/>
    </source>
</evidence>
<protein>
    <recommendedName>
        <fullName evidence="2">DUF1468 domain-containing protein</fullName>
    </recommendedName>
</protein>
<keyword evidence="1" id="KW-0472">Membrane</keyword>
<feature type="transmembrane region" description="Helical" evidence="1">
    <location>
        <begin position="99"/>
        <end position="118"/>
    </location>
</feature>
<comment type="caution">
    <text evidence="3">The sequence shown here is derived from an EMBL/GenBank/DDBJ whole genome shotgun (WGS) entry which is preliminary data.</text>
</comment>
<proteinExistence type="predicted"/>
<dbReference type="RefSeq" id="WP_083050342.1">
    <property type="nucleotide sequence ID" value="NZ_MWQY01000009.1"/>
</dbReference>
<dbReference type="InterPro" id="IPR009936">
    <property type="entry name" value="DUF1468"/>
</dbReference>
<dbReference type="Proteomes" id="UP000192343">
    <property type="component" value="Unassembled WGS sequence"/>
</dbReference>
<keyword evidence="4" id="KW-1185">Reference proteome</keyword>
<name>A0A1Y1RYC9_9SPIO</name>
<dbReference type="OrthoDB" id="5870591at2"/>
<organism evidence="3 4">
    <name type="scientific">Marispirochaeta aestuarii</name>
    <dbReference type="NCBI Taxonomy" id="1963862"/>
    <lineage>
        <taxon>Bacteria</taxon>
        <taxon>Pseudomonadati</taxon>
        <taxon>Spirochaetota</taxon>
        <taxon>Spirochaetia</taxon>
        <taxon>Spirochaetales</taxon>
        <taxon>Spirochaetaceae</taxon>
        <taxon>Marispirochaeta</taxon>
    </lineage>
</organism>
<dbReference type="Pfam" id="PF07331">
    <property type="entry name" value="TctB"/>
    <property type="match status" value="1"/>
</dbReference>
<gene>
    <name evidence="3" type="ORF">B4O97_09480</name>
</gene>
<feature type="transmembrane region" description="Helical" evidence="1">
    <location>
        <begin position="125"/>
        <end position="146"/>
    </location>
</feature>
<feature type="transmembrane region" description="Helical" evidence="1">
    <location>
        <begin position="38"/>
        <end position="56"/>
    </location>
</feature>
<evidence type="ECO:0000313" key="4">
    <source>
        <dbReference type="Proteomes" id="UP000192343"/>
    </source>
</evidence>
<evidence type="ECO:0000313" key="3">
    <source>
        <dbReference type="EMBL" id="ORC35392.1"/>
    </source>
</evidence>
<keyword evidence="1" id="KW-0812">Transmembrane</keyword>
<accession>A0A1Y1RYC9</accession>
<evidence type="ECO:0000256" key="1">
    <source>
        <dbReference type="SAM" id="Phobius"/>
    </source>
</evidence>
<sequence>MNMTLISGTVSFVIGLVVSWLSLNLPEASVGIPHAPKVFPAGLGFLMVICSAYLLLREFSRIRKNGKAEHEPRNPFLSKIVFTCIFGVLYALLFKPLGYVLSTFVFLQLELFLFNGAAKWRINTVVSLTFSLFIYLLFAKTLGVYLPQTPIIWF</sequence>
<dbReference type="STRING" id="1963862.B4O97_09480"/>
<keyword evidence="1" id="KW-1133">Transmembrane helix</keyword>
<dbReference type="EMBL" id="MWQY01000009">
    <property type="protein sequence ID" value="ORC35392.1"/>
    <property type="molecule type" value="Genomic_DNA"/>
</dbReference>
<feature type="transmembrane region" description="Helical" evidence="1">
    <location>
        <begin position="76"/>
        <end position="93"/>
    </location>
</feature>
<reference evidence="3 4" key="1">
    <citation type="submission" date="2017-03" db="EMBL/GenBank/DDBJ databases">
        <title>Draft Genome sequence of Marispirochaeta sp. strain JC444.</title>
        <authorList>
            <person name="Shivani Y."/>
            <person name="Subhash Y."/>
            <person name="Sasikala C."/>
            <person name="Ramana C."/>
        </authorList>
    </citation>
    <scope>NUCLEOTIDE SEQUENCE [LARGE SCALE GENOMIC DNA]</scope>
    <source>
        <strain evidence="3 4">JC444</strain>
    </source>
</reference>
<feature type="domain" description="DUF1468" evidence="2">
    <location>
        <begin position="6"/>
        <end position="147"/>
    </location>
</feature>
<dbReference type="AlphaFoldDB" id="A0A1Y1RYC9"/>